<dbReference type="InterPro" id="IPR014748">
    <property type="entry name" value="Enoyl-CoA_hydra_C"/>
</dbReference>
<proteinExistence type="inferred from homology"/>
<dbReference type="EMBL" id="SADE01000001">
    <property type="protein sequence ID" value="RVU38888.1"/>
    <property type="molecule type" value="Genomic_DNA"/>
</dbReference>
<dbReference type="SUPFAM" id="SSF52096">
    <property type="entry name" value="ClpP/crotonase"/>
    <property type="match status" value="1"/>
</dbReference>
<dbReference type="OrthoDB" id="9781757at2"/>
<dbReference type="PANTHER" id="PTHR43459:SF1">
    <property type="entry name" value="EG:BACN32G11.4 PROTEIN"/>
    <property type="match status" value="1"/>
</dbReference>
<dbReference type="InterPro" id="IPR029045">
    <property type="entry name" value="ClpP/crotonase-like_dom_sf"/>
</dbReference>
<sequence length="267" mass="28908">MSATSDYETILFDIAEGVATVTLNRPDKLNSFTGQMRSELRDALKRIESDKAVRAMVLTGAGRGFCAGQDLNDRAVKPGDAPPDTGATLDQEYNPLIRRLRALELPVIAAVNGVAAGAGANLALNCDIVIAGKSAKFIQAFCKIGLIPDCGGTWMLPRLIGRQRALGLALLGDTLPAEKALEWGMIWDCVADDVLAQTANDMARHLATQPTRGLSLIKQAFNQSPTHTLDQQLDLERDLQRMAGKTEDYREGVTAFLEKRKPAFKGE</sequence>
<dbReference type="Gene3D" id="3.90.226.10">
    <property type="entry name" value="2-enoyl-CoA Hydratase, Chain A, domain 1"/>
    <property type="match status" value="1"/>
</dbReference>
<evidence type="ECO:0000313" key="4">
    <source>
        <dbReference type="Proteomes" id="UP000287447"/>
    </source>
</evidence>
<dbReference type="InterPro" id="IPR011968">
    <property type="entry name" value="PaaB1"/>
</dbReference>
<dbReference type="NCBIfam" id="TIGR02280">
    <property type="entry name" value="PaaB1"/>
    <property type="match status" value="1"/>
</dbReference>
<dbReference type="RefSeq" id="WP_127764259.1">
    <property type="nucleotide sequence ID" value="NZ_SADE01000001.1"/>
</dbReference>
<dbReference type="AlphaFoldDB" id="A0A3S2WBW7"/>
<dbReference type="EC" id="5.3.3.18" evidence="3"/>
<reference evidence="4" key="1">
    <citation type="submission" date="2019-01" db="EMBL/GenBank/DDBJ databases">
        <title>Gri0909 isolated from a small marine red alga.</title>
        <authorList>
            <person name="Kim J."/>
            <person name="Jeong S.E."/>
            <person name="Jeon C.O."/>
        </authorList>
    </citation>
    <scope>NUCLEOTIDE SEQUENCE [LARGE SCALE GENOMIC DNA]</scope>
    <source>
        <strain evidence="4">Gri0909</strain>
    </source>
</reference>
<accession>A0A3S2WBW7</accession>
<dbReference type="FunFam" id="3.90.226.10:FF:000071">
    <property type="entry name" value="Putative enoyl-CoA hydratase PaaB"/>
    <property type="match status" value="1"/>
</dbReference>
<dbReference type="PROSITE" id="PS00166">
    <property type="entry name" value="ENOYL_COA_HYDRATASE"/>
    <property type="match status" value="1"/>
</dbReference>
<dbReference type="GO" id="GO:0010124">
    <property type="term" value="P:phenylacetate catabolic process"/>
    <property type="evidence" value="ECO:0007669"/>
    <property type="project" value="InterPro"/>
</dbReference>
<dbReference type="GO" id="GO:0016853">
    <property type="term" value="F:isomerase activity"/>
    <property type="evidence" value="ECO:0007669"/>
    <property type="project" value="UniProtKB-KW"/>
</dbReference>
<dbReference type="PANTHER" id="PTHR43459">
    <property type="entry name" value="ENOYL-COA HYDRATASE"/>
    <property type="match status" value="1"/>
</dbReference>
<dbReference type="Gene3D" id="1.10.12.10">
    <property type="entry name" value="Lyase 2-enoyl-coa Hydratase, Chain A, domain 2"/>
    <property type="match status" value="1"/>
</dbReference>
<dbReference type="InterPro" id="IPR001753">
    <property type="entry name" value="Enoyl-CoA_hydra/iso"/>
</dbReference>
<dbReference type="Proteomes" id="UP000287447">
    <property type="component" value="Unassembled WGS sequence"/>
</dbReference>
<evidence type="ECO:0000256" key="2">
    <source>
        <dbReference type="RuleBase" id="RU003707"/>
    </source>
</evidence>
<protein>
    <submittedName>
        <fullName evidence="3">2-(1,2-epoxy-1,2-dihydrophenyl)acetyl-CoA isomerase</fullName>
        <ecNumber evidence="3">5.3.3.18</ecNumber>
    </submittedName>
</protein>
<dbReference type="InterPro" id="IPR018376">
    <property type="entry name" value="Enoyl-CoA_hyd/isom_CS"/>
</dbReference>
<evidence type="ECO:0000256" key="1">
    <source>
        <dbReference type="ARBA" id="ARBA00005254"/>
    </source>
</evidence>
<organism evidence="3 4">
    <name type="scientific">Hwanghaeella grinnelliae</name>
    <dbReference type="NCBI Taxonomy" id="2500179"/>
    <lineage>
        <taxon>Bacteria</taxon>
        <taxon>Pseudomonadati</taxon>
        <taxon>Pseudomonadota</taxon>
        <taxon>Alphaproteobacteria</taxon>
        <taxon>Rhodospirillales</taxon>
        <taxon>Rhodospirillaceae</taxon>
        <taxon>Hwanghaeella</taxon>
    </lineage>
</organism>
<name>A0A3S2WBW7_9PROT</name>
<gene>
    <name evidence="3" type="ORF">EOI86_06375</name>
</gene>
<dbReference type="CDD" id="cd06558">
    <property type="entry name" value="crotonase-like"/>
    <property type="match status" value="1"/>
</dbReference>
<evidence type="ECO:0000313" key="3">
    <source>
        <dbReference type="EMBL" id="RVU38888.1"/>
    </source>
</evidence>
<comment type="similarity">
    <text evidence="1 2">Belongs to the enoyl-CoA hydratase/isomerase family.</text>
</comment>
<dbReference type="Pfam" id="PF00378">
    <property type="entry name" value="ECH_1"/>
    <property type="match status" value="1"/>
</dbReference>
<keyword evidence="3" id="KW-0413">Isomerase</keyword>
<keyword evidence="4" id="KW-1185">Reference proteome</keyword>
<comment type="caution">
    <text evidence="3">The sequence shown here is derived from an EMBL/GenBank/DDBJ whole genome shotgun (WGS) entry which is preliminary data.</text>
</comment>